<name>A0A0C9TWR5_PAXIN</name>
<feature type="compositionally biased region" description="Basic and acidic residues" evidence="1">
    <location>
        <begin position="12"/>
        <end position="24"/>
    </location>
</feature>
<evidence type="ECO:0000256" key="1">
    <source>
        <dbReference type="SAM" id="MobiDB-lite"/>
    </source>
</evidence>
<proteinExistence type="predicted"/>
<accession>A0A0C9TWR5</accession>
<reference evidence="2 3" key="1">
    <citation type="submission" date="2014-06" db="EMBL/GenBank/DDBJ databases">
        <authorList>
            <consortium name="DOE Joint Genome Institute"/>
            <person name="Kuo A."/>
            <person name="Kohler A."/>
            <person name="Nagy L.G."/>
            <person name="Floudas D."/>
            <person name="Copeland A."/>
            <person name="Barry K.W."/>
            <person name="Cichocki N."/>
            <person name="Veneault-Fourrey C."/>
            <person name="LaButti K."/>
            <person name="Lindquist E.A."/>
            <person name="Lipzen A."/>
            <person name="Lundell T."/>
            <person name="Morin E."/>
            <person name="Murat C."/>
            <person name="Sun H."/>
            <person name="Tunlid A."/>
            <person name="Henrissat B."/>
            <person name="Grigoriev I.V."/>
            <person name="Hibbett D.S."/>
            <person name="Martin F."/>
            <person name="Nordberg H.P."/>
            <person name="Cantor M.N."/>
            <person name="Hua S.X."/>
        </authorList>
    </citation>
    <scope>NUCLEOTIDE SEQUENCE [LARGE SCALE GENOMIC DNA]</scope>
    <source>
        <strain evidence="2 3">ATCC 200175</strain>
    </source>
</reference>
<feature type="compositionally biased region" description="Polar residues" evidence="1">
    <location>
        <begin position="1"/>
        <end position="11"/>
    </location>
</feature>
<keyword evidence="3" id="KW-1185">Reference proteome</keyword>
<dbReference type="EMBL" id="KN819368">
    <property type="protein sequence ID" value="KIJ12112.1"/>
    <property type="molecule type" value="Genomic_DNA"/>
</dbReference>
<dbReference type="Proteomes" id="UP000053647">
    <property type="component" value="Unassembled WGS sequence"/>
</dbReference>
<sequence length="71" mass="8161">MTINYGNSSETEQVRARKGRELSPHRSSARRRSPPLPWNYWHDLPMVFASVEQLTKTGIYQSGRCRVGIIS</sequence>
<reference evidence="3" key="2">
    <citation type="submission" date="2015-01" db="EMBL/GenBank/DDBJ databases">
        <title>Evolutionary Origins and Diversification of the Mycorrhizal Mutualists.</title>
        <authorList>
            <consortium name="DOE Joint Genome Institute"/>
            <consortium name="Mycorrhizal Genomics Consortium"/>
            <person name="Kohler A."/>
            <person name="Kuo A."/>
            <person name="Nagy L.G."/>
            <person name="Floudas D."/>
            <person name="Copeland A."/>
            <person name="Barry K.W."/>
            <person name="Cichocki N."/>
            <person name="Veneault-Fourrey C."/>
            <person name="LaButti K."/>
            <person name="Lindquist E.A."/>
            <person name="Lipzen A."/>
            <person name="Lundell T."/>
            <person name="Morin E."/>
            <person name="Murat C."/>
            <person name="Riley R."/>
            <person name="Ohm R."/>
            <person name="Sun H."/>
            <person name="Tunlid A."/>
            <person name="Henrissat B."/>
            <person name="Grigoriev I.V."/>
            <person name="Hibbett D.S."/>
            <person name="Martin F."/>
        </authorList>
    </citation>
    <scope>NUCLEOTIDE SEQUENCE [LARGE SCALE GENOMIC DNA]</scope>
    <source>
        <strain evidence="3">ATCC 200175</strain>
    </source>
</reference>
<dbReference type="AlphaFoldDB" id="A0A0C9TWR5"/>
<organism evidence="2 3">
    <name type="scientific">Paxillus involutus ATCC 200175</name>
    <dbReference type="NCBI Taxonomy" id="664439"/>
    <lineage>
        <taxon>Eukaryota</taxon>
        <taxon>Fungi</taxon>
        <taxon>Dikarya</taxon>
        <taxon>Basidiomycota</taxon>
        <taxon>Agaricomycotina</taxon>
        <taxon>Agaricomycetes</taxon>
        <taxon>Agaricomycetidae</taxon>
        <taxon>Boletales</taxon>
        <taxon>Paxilineae</taxon>
        <taxon>Paxillaceae</taxon>
        <taxon>Paxillus</taxon>
    </lineage>
</organism>
<dbReference type="HOGENOM" id="CLU_2740757_0_0_1"/>
<gene>
    <name evidence="2" type="ORF">PAXINDRAFT_171394</name>
</gene>
<evidence type="ECO:0000313" key="3">
    <source>
        <dbReference type="Proteomes" id="UP000053647"/>
    </source>
</evidence>
<protein>
    <submittedName>
        <fullName evidence="2">Uncharacterized protein</fullName>
    </submittedName>
</protein>
<evidence type="ECO:0000313" key="2">
    <source>
        <dbReference type="EMBL" id="KIJ12112.1"/>
    </source>
</evidence>
<feature type="region of interest" description="Disordered" evidence="1">
    <location>
        <begin position="1"/>
        <end position="38"/>
    </location>
</feature>